<dbReference type="EMBL" id="CANHGI010000002">
    <property type="protein sequence ID" value="CAI5443403.1"/>
    <property type="molecule type" value="Genomic_DNA"/>
</dbReference>
<protein>
    <submittedName>
        <fullName evidence="2">Uncharacterized protein</fullName>
    </submittedName>
</protein>
<gene>
    <name evidence="2" type="ORF">CAMP_LOCUS6040</name>
</gene>
<accession>A0A9P1IEJ1</accession>
<dbReference type="Proteomes" id="UP001152747">
    <property type="component" value="Unassembled WGS sequence"/>
</dbReference>
<keyword evidence="3" id="KW-1185">Reference proteome</keyword>
<feature type="chain" id="PRO_5040344808" evidence="1">
    <location>
        <begin position="23"/>
        <end position="68"/>
    </location>
</feature>
<reference evidence="2" key="1">
    <citation type="submission" date="2022-11" db="EMBL/GenBank/DDBJ databases">
        <authorList>
            <person name="Kikuchi T."/>
        </authorList>
    </citation>
    <scope>NUCLEOTIDE SEQUENCE</scope>
    <source>
        <strain evidence="2">PS1010</strain>
    </source>
</reference>
<organism evidence="2 3">
    <name type="scientific">Caenorhabditis angaria</name>
    <dbReference type="NCBI Taxonomy" id="860376"/>
    <lineage>
        <taxon>Eukaryota</taxon>
        <taxon>Metazoa</taxon>
        <taxon>Ecdysozoa</taxon>
        <taxon>Nematoda</taxon>
        <taxon>Chromadorea</taxon>
        <taxon>Rhabditida</taxon>
        <taxon>Rhabditina</taxon>
        <taxon>Rhabditomorpha</taxon>
        <taxon>Rhabditoidea</taxon>
        <taxon>Rhabditidae</taxon>
        <taxon>Peloderinae</taxon>
        <taxon>Caenorhabditis</taxon>
    </lineage>
</organism>
<evidence type="ECO:0000313" key="3">
    <source>
        <dbReference type="Proteomes" id="UP001152747"/>
    </source>
</evidence>
<feature type="signal peptide" evidence="1">
    <location>
        <begin position="1"/>
        <end position="22"/>
    </location>
</feature>
<evidence type="ECO:0000313" key="2">
    <source>
        <dbReference type="EMBL" id="CAI5443403.1"/>
    </source>
</evidence>
<comment type="caution">
    <text evidence="2">The sequence shown here is derived from an EMBL/GenBank/DDBJ whole genome shotgun (WGS) entry which is preliminary data.</text>
</comment>
<name>A0A9P1IEJ1_9PELO</name>
<proteinExistence type="predicted"/>
<dbReference type="AlphaFoldDB" id="A0A9P1IEJ1"/>
<evidence type="ECO:0000256" key="1">
    <source>
        <dbReference type="SAM" id="SignalP"/>
    </source>
</evidence>
<keyword evidence="1" id="KW-0732">Signal</keyword>
<sequence>MLSYSKLIIMLLLLNLIQETSSNEVICGFISRTVNICETIHIVEVWTSIVNLSLCRLNKNCENAKLYP</sequence>